<gene>
    <name evidence="1" type="ORF">GT409_10280</name>
</gene>
<dbReference type="Proteomes" id="UP000464954">
    <property type="component" value="Chromosome"/>
</dbReference>
<evidence type="ECO:0000313" key="1">
    <source>
        <dbReference type="EMBL" id="QHI69819.1"/>
    </source>
</evidence>
<dbReference type="InterPro" id="IPR012334">
    <property type="entry name" value="Pectin_lyas_fold"/>
</dbReference>
<protein>
    <recommendedName>
        <fullName evidence="3">Right-handed parallel beta-helix repeat-containing protein</fullName>
    </recommendedName>
</protein>
<dbReference type="InterPro" id="IPR011050">
    <property type="entry name" value="Pectin_lyase_fold/virulence"/>
</dbReference>
<organism evidence="1 2">
    <name type="scientific">Tichowtungia aerotolerans</name>
    <dbReference type="NCBI Taxonomy" id="2697043"/>
    <lineage>
        <taxon>Bacteria</taxon>
        <taxon>Pseudomonadati</taxon>
        <taxon>Kiritimatiellota</taxon>
        <taxon>Tichowtungiia</taxon>
        <taxon>Tichowtungiales</taxon>
        <taxon>Tichowtungiaceae</taxon>
        <taxon>Tichowtungia</taxon>
    </lineage>
</organism>
<evidence type="ECO:0008006" key="3">
    <source>
        <dbReference type="Google" id="ProtNLM"/>
    </source>
</evidence>
<dbReference type="EMBL" id="CP047593">
    <property type="protein sequence ID" value="QHI69819.1"/>
    <property type="molecule type" value="Genomic_DNA"/>
</dbReference>
<dbReference type="InterPro" id="IPR006626">
    <property type="entry name" value="PbH1"/>
</dbReference>
<keyword evidence="2" id="KW-1185">Reference proteome</keyword>
<dbReference type="SMART" id="SM00710">
    <property type="entry name" value="PbH1"/>
    <property type="match status" value="6"/>
</dbReference>
<evidence type="ECO:0000313" key="2">
    <source>
        <dbReference type="Proteomes" id="UP000464954"/>
    </source>
</evidence>
<accession>A0A6P1M4V0</accession>
<dbReference type="PROSITE" id="PS51257">
    <property type="entry name" value="PROKAR_LIPOPROTEIN"/>
    <property type="match status" value="1"/>
</dbReference>
<name>A0A6P1M4V0_9BACT</name>
<dbReference type="AlphaFoldDB" id="A0A6P1M4V0"/>
<reference evidence="1 2" key="1">
    <citation type="submission" date="2020-01" db="EMBL/GenBank/DDBJ databases">
        <title>Ponticoccus aerotolerans gen. nov., sp. nov., an anaerobic bacterium and proposal of Ponticoccusceae fam. nov., Ponticoccusles ord. nov. and Ponticoccuse classis nov. in the phylum Kiritimatiellaeota.</title>
        <authorList>
            <person name="Zhou L.Y."/>
            <person name="Du Z.J."/>
        </authorList>
    </citation>
    <scope>NUCLEOTIDE SEQUENCE [LARGE SCALE GENOMIC DNA]</scope>
    <source>
        <strain evidence="1 2">S-5007</strain>
    </source>
</reference>
<sequence>MISKAQSARWIWRGTICMCVGLLLAGCMLTSSEVRTFTPEEFGAVGDGVHDDSSALLEALVAMRRCGGPVRLVFSEKTYRFGKQTVCDAMFDLSDMTRVEVDGQGATLILNPVNGVVRCFNSRSVIFKNFVIQHDPLPFMQGAVVSVDPAAGCFAWEIQAGFPLPPSGEWMDQEGHFFDNPASALPEPGEWENRNSARSPWQWGIVIEAESRRLKSGFPNHLFVDSVVPAGERELRLFQVSVAEPYWKYMADLRVGERFVLPRFRRTKEEYFSLKDKGWMYEQNIQIRKSADIVMEDITFYSARPGMVFGIRRNVGPVTVRGCTVTWLPGSDRLIASWRDGNHCKNNRVGPLIENCRFEGLFDDSINLSADAVMVRKVIAPNQFELTSAGFEPGDQVGVFQPGQGSWDTEFSVVNSDGTIVALDRPVDGILTGEMRPKKDVKATQFYNLSCANDGFVVRNNFFGIQRRHAVLARCRGLIENNVIDGVCGRALEFCNESGSFYEGPFPRGLRVRGNRISNTAWAPVVIRTKGPDGMGPVTGDILFENNRIVFDAGAPVEVERAENITFKGNGFSRTDGTAIPDKEAVKIDRSSIDIRFE</sequence>
<dbReference type="SUPFAM" id="SSF51126">
    <property type="entry name" value="Pectin lyase-like"/>
    <property type="match status" value="1"/>
</dbReference>
<proteinExistence type="predicted"/>
<dbReference type="RefSeq" id="WP_160629001.1">
    <property type="nucleotide sequence ID" value="NZ_CP047593.1"/>
</dbReference>
<dbReference type="KEGG" id="taer:GT409_10280"/>
<dbReference type="Gene3D" id="2.160.20.10">
    <property type="entry name" value="Single-stranded right-handed beta-helix, Pectin lyase-like"/>
    <property type="match status" value="2"/>
</dbReference>